<accession>A0AB38R1F6</accession>
<feature type="domain" description="Helix-turn-helix" evidence="1">
    <location>
        <begin position="11"/>
        <end position="60"/>
    </location>
</feature>
<gene>
    <name evidence="2" type="ORF">IMI45_04625</name>
</gene>
<organism evidence="2 3">
    <name type="scientific">Parageobacillus thermoglucosidasius</name>
    <name type="common">Geobacillus thermoglucosidasius</name>
    <dbReference type="NCBI Taxonomy" id="1426"/>
    <lineage>
        <taxon>Bacteria</taxon>
        <taxon>Bacillati</taxon>
        <taxon>Bacillota</taxon>
        <taxon>Bacilli</taxon>
        <taxon>Bacillales</taxon>
        <taxon>Anoxybacillaceae</taxon>
        <taxon>Parageobacillus</taxon>
    </lineage>
</organism>
<dbReference type="Pfam" id="PF12728">
    <property type="entry name" value="HTH_17"/>
    <property type="match status" value="1"/>
</dbReference>
<name>A0AB38R1F6_PARTM</name>
<evidence type="ECO:0000313" key="3">
    <source>
        <dbReference type="Proteomes" id="UP001058458"/>
    </source>
</evidence>
<proteinExistence type="predicted"/>
<dbReference type="Proteomes" id="UP001058458">
    <property type="component" value="Chromosome"/>
</dbReference>
<reference evidence="2" key="1">
    <citation type="submission" date="2020-10" db="EMBL/GenBank/DDBJ databases">
        <authorList>
            <person name="Delgado J.A."/>
            <person name="Gonzalez J.M."/>
        </authorList>
    </citation>
    <scope>NUCLEOTIDE SEQUENCE</scope>
    <source>
        <strain evidence="2">23.6</strain>
    </source>
</reference>
<protein>
    <submittedName>
        <fullName evidence="2">Helix-turn-helix domain-containing protein</fullName>
    </submittedName>
</protein>
<dbReference type="RefSeq" id="WP_256834396.1">
    <property type="nucleotide sequence ID" value="NZ_CP063414.1"/>
</dbReference>
<dbReference type="AlphaFoldDB" id="A0AB38R1F6"/>
<evidence type="ECO:0000313" key="2">
    <source>
        <dbReference type="EMBL" id="UOE77146.1"/>
    </source>
</evidence>
<sequence>MHKNIDDYPIVLTAEHLAEILNVSKVTAYELMNHPSFPLVRIGRCKRVLKHEFFRWLSQQQKINSL</sequence>
<dbReference type="InterPro" id="IPR041657">
    <property type="entry name" value="HTH_17"/>
</dbReference>
<dbReference type="EMBL" id="CP063414">
    <property type="protein sequence ID" value="UOE77146.1"/>
    <property type="molecule type" value="Genomic_DNA"/>
</dbReference>
<evidence type="ECO:0000259" key="1">
    <source>
        <dbReference type="Pfam" id="PF12728"/>
    </source>
</evidence>